<evidence type="ECO:0000256" key="1">
    <source>
        <dbReference type="SAM" id="Phobius"/>
    </source>
</evidence>
<dbReference type="EMBL" id="DQ437742">
    <property type="protein sequence ID" value="ABD94663.1"/>
    <property type="molecule type" value="Genomic_DNA"/>
</dbReference>
<keyword evidence="1" id="KW-0812">Transmembrane</keyword>
<name>Q1W507_PSEAI</name>
<feature type="transmembrane region" description="Helical" evidence="1">
    <location>
        <begin position="23"/>
        <end position="42"/>
    </location>
</feature>
<reference evidence="2" key="1">
    <citation type="journal article" date="2006" name="J. Bacteriol.">
        <title>Acquisition and evolution of the exoU locus in Pseudomonas aeruginosa.</title>
        <authorList>
            <person name="Kulasekara B.R."/>
            <person name="Kulasekara H.D."/>
            <person name="Wolfgang M.C."/>
            <person name="Stevens L."/>
            <person name="Frank D.W."/>
            <person name="Lory S."/>
        </authorList>
    </citation>
    <scope>NUCLEOTIDE SEQUENCE</scope>
    <source>
        <strain evidence="2">6077</strain>
    </source>
</reference>
<gene>
    <name evidence="2" type="ORF">EXA54</name>
</gene>
<organism evidence="2">
    <name type="scientific">Pseudomonas aeruginosa</name>
    <dbReference type="NCBI Taxonomy" id="287"/>
    <lineage>
        <taxon>Bacteria</taxon>
        <taxon>Pseudomonadati</taxon>
        <taxon>Pseudomonadota</taxon>
        <taxon>Gammaproteobacteria</taxon>
        <taxon>Pseudomonadales</taxon>
        <taxon>Pseudomonadaceae</taxon>
        <taxon>Pseudomonas</taxon>
    </lineage>
</organism>
<accession>Q1W507</accession>
<keyword evidence="1" id="KW-0472">Membrane</keyword>
<evidence type="ECO:0000313" key="2">
    <source>
        <dbReference type="EMBL" id="ABD94663.1"/>
    </source>
</evidence>
<sequence>MRLDQGNQTLLQHLLIYLDREQFLAGLLALAGALGVGEGHLLHWNTRAMGSAYFTRF</sequence>
<keyword evidence="1" id="KW-1133">Transmembrane helix</keyword>
<proteinExistence type="predicted"/>
<dbReference type="AlphaFoldDB" id="Q1W507"/>
<protein>
    <submittedName>
        <fullName evidence="2">Uncharacterized protein</fullName>
    </submittedName>
</protein>